<feature type="transmembrane region" description="Helical" evidence="1">
    <location>
        <begin position="237"/>
        <end position="257"/>
    </location>
</feature>
<feature type="transmembrane region" description="Helical" evidence="1">
    <location>
        <begin position="211"/>
        <end position="231"/>
    </location>
</feature>
<protein>
    <recommendedName>
        <fullName evidence="4">EamA domain-containing protein</fullName>
    </recommendedName>
</protein>
<feature type="transmembrane region" description="Helical" evidence="1">
    <location>
        <begin position="6"/>
        <end position="25"/>
    </location>
</feature>
<feature type="transmembrane region" description="Helical" evidence="1">
    <location>
        <begin position="94"/>
        <end position="113"/>
    </location>
</feature>
<keyword evidence="1" id="KW-0472">Membrane</keyword>
<evidence type="ECO:0008006" key="4">
    <source>
        <dbReference type="Google" id="ProtNLM"/>
    </source>
</evidence>
<dbReference type="AlphaFoldDB" id="A0A1G1Z8X1"/>
<accession>A0A1G1Z8X1</accession>
<evidence type="ECO:0000256" key="1">
    <source>
        <dbReference type="SAM" id="Phobius"/>
    </source>
</evidence>
<feature type="transmembrane region" description="Helical" evidence="1">
    <location>
        <begin position="172"/>
        <end position="190"/>
    </location>
</feature>
<keyword evidence="1" id="KW-1133">Transmembrane helix</keyword>
<feature type="transmembrane region" description="Helical" evidence="1">
    <location>
        <begin position="142"/>
        <end position="160"/>
    </location>
</feature>
<name>A0A1G1Z8X1_9BACT</name>
<keyword evidence="1" id="KW-0812">Transmembrane</keyword>
<gene>
    <name evidence="2" type="ORF">A3I33_02805</name>
</gene>
<feature type="transmembrane region" description="Helical" evidence="1">
    <location>
        <begin position="273"/>
        <end position="291"/>
    </location>
</feature>
<organism evidence="2 3">
    <name type="scientific">Candidatus Colwellbacteria bacterium RIFCSPLOWO2_02_FULL_45_11</name>
    <dbReference type="NCBI Taxonomy" id="1797692"/>
    <lineage>
        <taxon>Bacteria</taxon>
        <taxon>Candidatus Colwelliibacteriota</taxon>
    </lineage>
</organism>
<feature type="transmembrane region" description="Helical" evidence="1">
    <location>
        <begin position="119"/>
        <end position="135"/>
    </location>
</feature>
<sequence length="292" mass="31741">MAPWIFIAATAYFLNAVAFVIDKYLLALPIPKPFTYAVWVAVLSTPVVFLIPFFDIFIPDMIYFGLSFASGTAFFIGLIFLYKAIRRSDVSVASTQAGVFTSVFTYLFSFLILGNALPQNNLIAIGLLTLGLLFLGSVGRGVVLHAISAGALLALSFVLLKWTFTAGDFVNGVFWTRIGFIGSAVLSLIVSKKARDEVKSLAKKATKSSKFVFIINKLIAGTAFVLLYYAILLGNVVIINALLGLQFLFVFLLAITLRNKLHGIEENVSKKTLAIKSVGIVFVLSGFLAILI</sequence>
<evidence type="ECO:0000313" key="3">
    <source>
        <dbReference type="Proteomes" id="UP000176544"/>
    </source>
</evidence>
<proteinExistence type="predicted"/>
<dbReference type="Proteomes" id="UP000176544">
    <property type="component" value="Unassembled WGS sequence"/>
</dbReference>
<comment type="caution">
    <text evidence="2">The sequence shown here is derived from an EMBL/GenBank/DDBJ whole genome shotgun (WGS) entry which is preliminary data.</text>
</comment>
<feature type="transmembrane region" description="Helical" evidence="1">
    <location>
        <begin position="62"/>
        <end position="82"/>
    </location>
</feature>
<dbReference type="STRING" id="1797692.A3I33_02805"/>
<dbReference type="EMBL" id="MHJA01000030">
    <property type="protein sequence ID" value="OGY60526.1"/>
    <property type="molecule type" value="Genomic_DNA"/>
</dbReference>
<evidence type="ECO:0000313" key="2">
    <source>
        <dbReference type="EMBL" id="OGY60526.1"/>
    </source>
</evidence>
<feature type="transmembrane region" description="Helical" evidence="1">
    <location>
        <begin position="37"/>
        <end position="56"/>
    </location>
</feature>
<dbReference type="SUPFAM" id="SSF103481">
    <property type="entry name" value="Multidrug resistance efflux transporter EmrE"/>
    <property type="match status" value="1"/>
</dbReference>
<dbReference type="InterPro" id="IPR037185">
    <property type="entry name" value="EmrE-like"/>
</dbReference>
<reference evidence="2 3" key="1">
    <citation type="journal article" date="2016" name="Nat. Commun.">
        <title>Thousands of microbial genomes shed light on interconnected biogeochemical processes in an aquifer system.</title>
        <authorList>
            <person name="Anantharaman K."/>
            <person name="Brown C.T."/>
            <person name="Hug L.A."/>
            <person name="Sharon I."/>
            <person name="Castelle C.J."/>
            <person name="Probst A.J."/>
            <person name="Thomas B.C."/>
            <person name="Singh A."/>
            <person name="Wilkins M.J."/>
            <person name="Karaoz U."/>
            <person name="Brodie E.L."/>
            <person name="Williams K.H."/>
            <person name="Hubbard S.S."/>
            <person name="Banfield J.F."/>
        </authorList>
    </citation>
    <scope>NUCLEOTIDE SEQUENCE [LARGE SCALE GENOMIC DNA]</scope>
</reference>